<reference evidence="2 3" key="1">
    <citation type="journal article" date="2020" name="Microorganisms">
        <title>Reliable Identification of Environmental Pseudomonas Isolates Using the rpoD Gene.</title>
        <authorList>
            <consortium name="The Broad Institute Genome Sequencing Platform"/>
            <person name="Girard L."/>
            <person name="Lood C."/>
            <person name="Rokni-Zadeh H."/>
            <person name="van Noort V."/>
            <person name="Lavigne R."/>
            <person name="De Mot R."/>
        </authorList>
    </citation>
    <scope>NUCLEOTIDE SEQUENCE [LARGE SCALE GENOMIC DNA]</scope>
    <source>
        <strain evidence="2 3">RD9SR1</strain>
    </source>
</reference>
<keyword evidence="3" id="KW-1185">Reference proteome</keyword>
<name>A0ABS6Q4D5_9PSED</name>
<dbReference type="EMBL" id="JABWRZ020000001">
    <property type="protein sequence ID" value="MBV4489052.1"/>
    <property type="molecule type" value="Genomic_DNA"/>
</dbReference>
<accession>A0ABS6Q4D5</accession>
<sequence length="208" mass="22318">MNGTAIGANTSIFGNACCRAESLWSRLRLGSLIPVVLGACMLLPAFPSALQAKEIFMQDNQGQYQPYTPGMKLPEGVFPPMQGYTHEDLIEAAGKRVEAVLKANDVDSTQAKETLFALADHLNRAFQSQNVEYQIATWFKKPYDDPAARAQSVSDMGESFGALAIRAAGDTLKGSPLLHKSDAFLSAFINGAGDGVHDLIVTLNKPSA</sequence>
<keyword evidence="1" id="KW-0472">Membrane</keyword>
<gene>
    <name evidence="2" type="ORF">HU760_000435</name>
</gene>
<dbReference type="RefSeq" id="WP_186671573.1">
    <property type="nucleotide sequence ID" value="NZ_JABWRZ020000001.1"/>
</dbReference>
<keyword evidence="1" id="KW-0812">Transmembrane</keyword>
<organism evidence="2 3">
    <name type="scientific">Pseudomonas oryzicola</name>
    <dbReference type="NCBI Taxonomy" id="485876"/>
    <lineage>
        <taxon>Bacteria</taxon>
        <taxon>Pseudomonadati</taxon>
        <taxon>Pseudomonadota</taxon>
        <taxon>Gammaproteobacteria</taxon>
        <taxon>Pseudomonadales</taxon>
        <taxon>Pseudomonadaceae</taxon>
        <taxon>Pseudomonas</taxon>
    </lineage>
</organism>
<proteinExistence type="predicted"/>
<feature type="transmembrane region" description="Helical" evidence="1">
    <location>
        <begin position="31"/>
        <end position="50"/>
    </location>
</feature>
<dbReference type="Proteomes" id="UP000609530">
    <property type="component" value="Unassembled WGS sequence"/>
</dbReference>
<keyword evidence="1" id="KW-1133">Transmembrane helix</keyword>
<evidence type="ECO:0000256" key="1">
    <source>
        <dbReference type="SAM" id="Phobius"/>
    </source>
</evidence>
<protein>
    <submittedName>
        <fullName evidence="2">Uncharacterized protein</fullName>
    </submittedName>
</protein>
<comment type="caution">
    <text evidence="2">The sequence shown here is derived from an EMBL/GenBank/DDBJ whole genome shotgun (WGS) entry which is preliminary data.</text>
</comment>
<evidence type="ECO:0000313" key="2">
    <source>
        <dbReference type="EMBL" id="MBV4489052.1"/>
    </source>
</evidence>
<evidence type="ECO:0000313" key="3">
    <source>
        <dbReference type="Proteomes" id="UP000609530"/>
    </source>
</evidence>